<accession>D0L0N7</accession>
<evidence type="ECO:0000256" key="2">
    <source>
        <dbReference type="PROSITE-ProRule" id="PRU00169"/>
    </source>
</evidence>
<dbReference type="AlphaFoldDB" id="D0L0N7"/>
<organism evidence="4 5">
    <name type="scientific">Halothiobacillus neapolitanus (strain ATCC 23641 / DSM 15147 / CIP 104769 / NCIMB 8539 / c2)</name>
    <name type="common">Thiobacillus neapolitanus</name>
    <dbReference type="NCBI Taxonomy" id="555778"/>
    <lineage>
        <taxon>Bacteria</taxon>
        <taxon>Pseudomonadati</taxon>
        <taxon>Pseudomonadota</taxon>
        <taxon>Gammaproteobacteria</taxon>
        <taxon>Chromatiales</taxon>
        <taxon>Halothiobacillaceae</taxon>
        <taxon>Halothiobacillus</taxon>
    </lineage>
</organism>
<feature type="domain" description="Response regulatory" evidence="3">
    <location>
        <begin position="9"/>
        <end position="123"/>
    </location>
</feature>
<dbReference type="SUPFAM" id="SSF52172">
    <property type="entry name" value="CheY-like"/>
    <property type="match status" value="2"/>
</dbReference>
<feature type="domain" description="Response regulatory" evidence="3">
    <location>
        <begin position="153"/>
        <end position="267"/>
    </location>
</feature>
<proteinExistence type="predicted"/>
<dbReference type="PROSITE" id="PS50110">
    <property type="entry name" value="RESPONSE_REGULATORY"/>
    <property type="match status" value="2"/>
</dbReference>
<evidence type="ECO:0000259" key="3">
    <source>
        <dbReference type="PROSITE" id="PS50110"/>
    </source>
</evidence>
<evidence type="ECO:0000313" key="4">
    <source>
        <dbReference type="EMBL" id="ACX96260.1"/>
    </source>
</evidence>
<name>D0L0N7_HALNC</name>
<protein>
    <submittedName>
        <fullName evidence="4">Response regulator receiver protein</fullName>
    </submittedName>
</protein>
<dbReference type="eggNOG" id="COG2197">
    <property type="taxonomic scope" value="Bacteria"/>
</dbReference>
<dbReference type="KEGG" id="hna:Hneap_1427"/>
<reference evidence="4 5" key="1">
    <citation type="submission" date="2009-10" db="EMBL/GenBank/DDBJ databases">
        <title>Complete sequence of Halothiobacillus neapolitanus c2.</title>
        <authorList>
            <consortium name="US DOE Joint Genome Institute"/>
            <person name="Lucas S."/>
            <person name="Copeland A."/>
            <person name="Lapidus A."/>
            <person name="Glavina del Rio T."/>
            <person name="Tice H."/>
            <person name="Bruce D."/>
            <person name="Goodwin L."/>
            <person name="Pitluck S."/>
            <person name="Davenport K."/>
            <person name="Brettin T."/>
            <person name="Detter J.C."/>
            <person name="Han C."/>
            <person name="Tapia R."/>
            <person name="Larimer F."/>
            <person name="Land M."/>
            <person name="Hauser L."/>
            <person name="Kyrpides N."/>
            <person name="Mikhailova N."/>
            <person name="Kerfeld C."/>
            <person name="Cannon G."/>
            <person name="Heinhort S."/>
        </authorList>
    </citation>
    <scope>NUCLEOTIDE SEQUENCE [LARGE SCALE GENOMIC DNA]</scope>
    <source>
        <strain evidence="5">ATCC 23641 / c2</strain>
    </source>
</reference>
<keyword evidence="1 2" id="KW-0597">Phosphoprotein</keyword>
<dbReference type="eggNOG" id="COG3437">
    <property type="taxonomic scope" value="Bacteria"/>
</dbReference>
<dbReference type="InterPro" id="IPR001789">
    <property type="entry name" value="Sig_transdc_resp-reg_receiver"/>
</dbReference>
<dbReference type="PANTHER" id="PTHR44591">
    <property type="entry name" value="STRESS RESPONSE REGULATOR PROTEIN 1"/>
    <property type="match status" value="1"/>
</dbReference>
<feature type="modified residue" description="4-aspartylphosphate" evidence="2">
    <location>
        <position position="57"/>
    </location>
</feature>
<dbReference type="InterPro" id="IPR011006">
    <property type="entry name" value="CheY-like_superfamily"/>
</dbReference>
<dbReference type="InterPro" id="IPR050595">
    <property type="entry name" value="Bact_response_regulator"/>
</dbReference>
<dbReference type="EMBL" id="CP001801">
    <property type="protein sequence ID" value="ACX96260.1"/>
    <property type="molecule type" value="Genomic_DNA"/>
</dbReference>
<dbReference type="OrthoDB" id="9802066at2"/>
<dbReference type="SMART" id="SM00448">
    <property type="entry name" value="REC"/>
    <property type="match status" value="1"/>
</dbReference>
<dbReference type="Pfam" id="PF00072">
    <property type="entry name" value="Response_reg"/>
    <property type="match status" value="1"/>
</dbReference>
<feature type="modified residue" description="4-aspartylphosphate" evidence="2">
    <location>
        <position position="201"/>
    </location>
</feature>
<evidence type="ECO:0000313" key="5">
    <source>
        <dbReference type="Proteomes" id="UP000009102"/>
    </source>
</evidence>
<dbReference type="GO" id="GO:0000160">
    <property type="term" value="P:phosphorelay signal transduction system"/>
    <property type="evidence" value="ECO:0007669"/>
    <property type="project" value="InterPro"/>
</dbReference>
<dbReference type="RefSeq" id="WP_012824294.1">
    <property type="nucleotide sequence ID" value="NC_013422.1"/>
</dbReference>
<gene>
    <name evidence="4" type="ordered locus">Hneap_1427</name>
</gene>
<dbReference type="CDD" id="cd17569">
    <property type="entry name" value="REC_HupR-like"/>
    <property type="match status" value="1"/>
</dbReference>
<dbReference type="Gene3D" id="3.40.50.2300">
    <property type="match status" value="2"/>
</dbReference>
<keyword evidence="5" id="KW-1185">Reference proteome</keyword>
<evidence type="ECO:0000256" key="1">
    <source>
        <dbReference type="ARBA" id="ARBA00022553"/>
    </source>
</evidence>
<dbReference type="Proteomes" id="UP000009102">
    <property type="component" value="Chromosome"/>
</dbReference>
<sequence length="311" mass="34476">MNESNTKPTLLLVDDEARITRSLKMLFRNEFNVLTTDNGHDAIEIARTQPVAVVISDQRMPIMAGVDVLRGIREVSPNTMRLLLTGYADLAAVIGSVNEGEIFRFLQKPWDVEQIRADVRAAAQVAELSFAAAARRNSGQVIDEAAQPLSRPGILLLDQDPVAYELVKRATPQGNPLYWARHLDEAMELLSAHAIGVLVADVLDGQASHVGAIKALKQSHPQLVTIVLTQLRDYELLVELINQGQVFRFHPKPGHVGTFVKNMQSALDYHKILQTLPEARQRHAVAKSDKPLLAGLSDRVMGYFRRFGVNN</sequence>
<dbReference type="STRING" id="555778.Hneap_1427"/>
<dbReference type="PANTHER" id="PTHR44591:SF19">
    <property type="entry name" value="TWO-COMPONENT RESPONSE REGULATOR-RELATED"/>
    <property type="match status" value="1"/>
</dbReference>
<dbReference type="HOGENOM" id="CLU_882121_0_0_6"/>